<accession>A0A1E7DK60</accession>
<evidence type="ECO:0000313" key="5">
    <source>
        <dbReference type="EMBL" id="OES43434.1"/>
    </source>
</evidence>
<reference evidence="5 6" key="1">
    <citation type="submission" date="2016-06" db="EMBL/GenBank/DDBJ databases">
        <title>Domibacillus iocasae genome sequencing.</title>
        <authorList>
            <person name="Verma A."/>
            <person name="Pal Y."/>
            <person name="Ojha A.K."/>
            <person name="Krishnamurthi S."/>
        </authorList>
    </citation>
    <scope>NUCLEOTIDE SEQUENCE [LARGE SCALE GENOMIC DNA]</scope>
    <source>
        <strain evidence="5 6">DSM 29979</strain>
    </source>
</reference>
<dbReference type="STRING" id="1714016.BA724_13505"/>
<dbReference type="CDD" id="cd06286">
    <property type="entry name" value="PBP1_CcpB-like"/>
    <property type="match status" value="1"/>
</dbReference>
<dbReference type="GO" id="GO:0000976">
    <property type="term" value="F:transcription cis-regulatory region binding"/>
    <property type="evidence" value="ECO:0007669"/>
    <property type="project" value="TreeGrafter"/>
</dbReference>
<dbReference type="SUPFAM" id="SSF47413">
    <property type="entry name" value="lambda repressor-like DNA-binding domains"/>
    <property type="match status" value="1"/>
</dbReference>
<dbReference type="Pfam" id="PF00356">
    <property type="entry name" value="LacI"/>
    <property type="match status" value="1"/>
</dbReference>
<sequence>MATIIDVARLSGLSKTTVSRVINNHAYVSEEKRALVLKAMKELDYYPNPAARRLRGQVTTTIGVVVPKITNPFFAYLVDAIEQAAYKNGYQVMIFQSNEDREKELSFLNLLKTKQVDGIIMTAIENDWKAVEPFTKYGPIVLCNEYINEPSVPIIKLDQFKGTYMGIKHLIEKGHQKIAYCTGGLFAEEGKDKDRNRGYQKAMEEAGASINPNWIFVDRHTIEDGKSVLKSLLEMDDRPTAVFTGSDEIAAGMIAYAEEQGIAIPNDLAVMGFDDQPLAELISPKLTTVRQPVDQMGEKAAEVIINRLHDENAQTYHYELPIEVIVRQST</sequence>
<dbReference type="EMBL" id="MAMP01000025">
    <property type="protein sequence ID" value="OES43434.1"/>
    <property type="molecule type" value="Genomic_DNA"/>
</dbReference>
<dbReference type="PANTHER" id="PTHR30146:SF136">
    <property type="entry name" value="NTD BIOSYNTHESIS OPERON REGULATOR NTDR"/>
    <property type="match status" value="1"/>
</dbReference>
<dbReference type="AlphaFoldDB" id="A0A1E7DK60"/>
<protein>
    <submittedName>
        <fullName evidence="5">LacI family transcriptional regulator</fullName>
    </submittedName>
</protein>
<dbReference type="InterPro" id="IPR028082">
    <property type="entry name" value="Peripla_BP_I"/>
</dbReference>
<organism evidence="5 6">
    <name type="scientific">Domibacillus iocasae</name>
    <dbReference type="NCBI Taxonomy" id="1714016"/>
    <lineage>
        <taxon>Bacteria</taxon>
        <taxon>Bacillati</taxon>
        <taxon>Bacillota</taxon>
        <taxon>Bacilli</taxon>
        <taxon>Bacillales</taxon>
        <taxon>Bacillaceae</taxon>
        <taxon>Domibacillus</taxon>
    </lineage>
</organism>
<dbReference type="SUPFAM" id="SSF53822">
    <property type="entry name" value="Periplasmic binding protein-like I"/>
    <property type="match status" value="1"/>
</dbReference>
<dbReference type="InterPro" id="IPR000843">
    <property type="entry name" value="HTH_LacI"/>
</dbReference>
<dbReference type="Proteomes" id="UP000095658">
    <property type="component" value="Unassembled WGS sequence"/>
</dbReference>
<dbReference type="SMART" id="SM00354">
    <property type="entry name" value="HTH_LACI"/>
    <property type="match status" value="1"/>
</dbReference>
<evidence type="ECO:0000313" key="6">
    <source>
        <dbReference type="Proteomes" id="UP000095658"/>
    </source>
</evidence>
<dbReference type="RefSeq" id="WP_069939871.1">
    <property type="nucleotide sequence ID" value="NZ_MAMP01000025.1"/>
</dbReference>
<keyword evidence="3" id="KW-0804">Transcription</keyword>
<evidence type="ECO:0000256" key="2">
    <source>
        <dbReference type="ARBA" id="ARBA00023125"/>
    </source>
</evidence>
<dbReference type="Gene3D" id="1.10.260.40">
    <property type="entry name" value="lambda repressor-like DNA-binding domains"/>
    <property type="match status" value="1"/>
</dbReference>
<name>A0A1E7DK60_9BACI</name>
<evidence type="ECO:0000256" key="1">
    <source>
        <dbReference type="ARBA" id="ARBA00023015"/>
    </source>
</evidence>
<gene>
    <name evidence="5" type="ORF">BA724_13505</name>
</gene>
<keyword evidence="2" id="KW-0238">DNA-binding</keyword>
<dbReference type="OrthoDB" id="9798934at2"/>
<dbReference type="PROSITE" id="PS50932">
    <property type="entry name" value="HTH_LACI_2"/>
    <property type="match status" value="1"/>
</dbReference>
<feature type="domain" description="HTH lacI-type" evidence="4">
    <location>
        <begin position="2"/>
        <end position="56"/>
    </location>
</feature>
<dbReference type="Pfam" id="PF13377">
    <property type="entry name" value="Peripla_BP_3"/>
    <property type="match status" value="1"/>
</dbReference>
<dbReference type="Gene3D" id="3.40.50.2300">
    <property type="match status" value="2"/>
</dbReference>
<keyword evidence="6" id="KW-1185">Reference proteome</keyword>
<evidence type="ECO:0000259" key="4">
    <source>
        <dbReference type="PROSITE" id="PS50932"/>
    </source>
</evidence>
<dbReference type="InterPro" id="IPR046335">
    <property type="entry name" value="LacI/GalR-like_sensor"/>
</dbReference>
<dbReference type="GO" id="GO:0003700">
    <property type="term" value="F:DNA-binding transcription factor activity"/>
    <property type="evidence" value="ECO:0007669"/>
    <property type="project" value="TreeGrafter"/>
</dbReference>
<keyword evidence="1" id="KW-0805">Transcription regulation</keyword>
<evidence type="ECO:0000256" key="3">
    <source>
        <dbReference type="ARBA" id="ARBA00023163"/>
    </source>
</evidence>
<proteinExistence type="predicted"/>
<dbReference type="CDD" id="cd01392">
    <property type="entry name" value="HTH_LacI"/>
    <property type="match status" value="1"/>
</dbReference>
<comment type="caution">
    <text evidence="5">The sequence shown here is derived from an EMBL/GenBank/DDBJ whole genome shotgun (WGS) entry which is preliminary data.</text>
</comment>
<dbReference type="PANTHER" id="PTHR30146">
    <property type="entry name" value="LACI-RELATED TRANSCRIPTIONAL REPRESSOR"/>
    <property type="match status" value="1"/>
</dbReference>
<dbReference type="InterPro" id="IPR010982">
    <property type="entry name" value="Lambda_DNA-bd_dom_sf"/>
</dbReference>